<evidence type="ECO:0000313" key="2">
    <source>
        <dbReference type="Proteomes" id="UP000287247"/>
    </source>
</evidence>
<gene>
    <name evidence="1" type="ORF">AsFPU1_1242</name>
</gene>
<name>A0A401IEX9_APHSA</name>
<organism evidence="1 2">
    <name type="scientific">Aphanothece sacrum FPU1</name>
    <dbReference type="NCBI Taxonomy" id="1920663"/>
    <lineage>
        <taxon>Bacteria</taxon>
        <taxon>Bacillati</taxon>
        <taxon>Cyanobacteriota</taxon>
        <taxon>Cyanophyceae</taxon>
        <taxon>Oscillatoriophycideae</taxon>
        <taxon>Chroococcales</taxon>
        <taxon>Aphanothecaceae</taxon>
        <taxon>Aphanothece</taxon>
    </lineage>
</organism>
<comment type="caution">
    <text evidence="1">The sequence shown here is derived from an EMBL/GenBank/DDBJ whole genome shotgun (WGS) entry which is preliminary data.</text>
</comment>
<proteinExistence type="predicted"/>
<reference evidence="2" key="1">
    <citation type="submission" date="2017-05" db="EMBL/GenBank/DDBJ databases">
        <title>Physiological properties and genetic analysis related to exopolysaccharide production of fresh-water unicellular cyanobacterium Aphanothece sacrum, Suizenji Nori, that has been cultured as a food source in Japan.</title>
        <authorList>
            <person name="Kanesaki Y."/>
            <person name="Yoshikawa S."/>
            <person name="Ohki K."/>
        </authorList>
    </citation>
    <scope>NUCLEOTIDE SEQUENCE [LARGE SCALE GENOMIC DNA]</scope>
    <source>
        <strain evidence="2">FPU1</strain>
    </source>
</reference>
<protein>
    <submittedName>
        <fullName evidence="1">Zinc finger protein</fullName>
    </submittedName>
</protein>
<dbReference type="EMBL" id="BDQK01000005">
    <property type="protein sequence ID" value="GBF79842.1"/>
    <property type="molecule type" value="Genomic_DNA"/>
</dbReference>
<keyword evidence="2" id="KW-1185">Reference proteome</keyword>
<accession>A0A401IEX9</accession>
<sequence>MTSPLAPSVTNKNKPVKVPIKLAKVCLKKFIFDLTIERFFYLNSNPTVKELKVVIVFLKPHYNNKEKLKFGG</sequence>
<dbReference type="AlphaFoldDB" id="A0A401IEX9"/>
<evidence type="ECO:0000313" key="1">
    <source>
        <dbReference type="EMBL" id="GBF79842.1"/>
    </source>
</evidence>
<dbReference type="Proteomes" id="UP000287247">
    <property type="component" value="Unassembled WGS sequence"/>
</dbReference>